<dbReference type="GO" id="GO:0008180">
    <property type="term" value="C:COP9 signalosome"/>
    <property type="evidence" value="ECO:0000318"/>
    <property type="project" value="GO_Central"/>
</dbReference>
<proteinExistence type="predicted"/>
<dbReference type="InterPro" id="IPR050871">
    <property type="entry name" value="26S_Proteasome/COP9_Components"/>
</dbReference>
<dbReference type="InterPro" id="IPR000717">
    <property type="entry name" value="PCI_dom"/>
</dbReference>
<dbReference type="GO" id="GO:0000338">
    <property type="term" value="P:protein deneddylation"/>
    <property type="evidence" value="ECO:0000318"/>
    <property type="project" value="GO_Central"/>
</dbReference>
<gene>
    <name evidence="3" type="ORF">TVAG_151040</name>
</gene>
<dbReference type="SMR" id="A2FM16"/>
<dbReference type="InParanoid" id="A2FM16"/>
<feature type="compositionally biased region" description="Acidic residues" evidence="1">
    <location>
        <begin position="1"/>
        <end position="26"/>
    </location>
</feature>
<dbReference type="PANTHER" id="PTHR10678">
    <property type="entry name" value="26S PROTEASOME NON-ATPASE REGULATORY SUBUNIT 11/COP9 SIGNALOSOME COMPLEX SUBUNIT 2"/>
    <property type="match status" value="1"/>
</dbReference>
<dbReference type="Pfam" id="PF01399">
    <property type="entry name" value="PCI"/>
    <property type="match status" value="1"/>
</dbReference>
<keyword evidence="4" id="KW-1185">Reference proteome</keyword>
<reference evidence="3" key="1">
    <citation type="submission" date="2006-10" db="EMBL/GenBank/DDBJ databases">
        <authorList>
            <person name="Amadeo P."/>
            <person name="Zhao Q."/>
            <person name="Wortman J."/>
            <person name="Fraser-Liggett C."/>
            <person name="Carlton J."/>
        </authorList>
    </citation>
    <scope>NUCLEOTIDE SEQUENCE</scope>
    <source>
        <strain evidence="3">G3</strain>
    </source>
</reference>
<evidence type="ECO:0000313" key="3">
    <source>
        <dbReference type="EMBL" id="EAX94057.1"/>
    </source>
</evidence>
<dbReference type="VEuPathDB" id="TrichDB:TVAG_151040"/>
<reference evidence="3" key="2">
    <citation type="journal article" date="2007" name="Science">
        <title>Draft genome sequence of the sexually transmitted pathogen Trichomonas vaginalis.</title>
        <authorList>
            <person name="Carlton J.M."/>
            <person name="Hirt R.P."/>
            <person name="Silva J.C."/>
            <person name="Delcher A.L."/>
            <person name="Schatz M."/>
            <person name="Zhao Q."/>
            <person name="Wortman J.R."/>
            <person name="Bidwell S.L."/>
            <person name="Alsmark U.C.M."/>
            <person name="Besteiro S."/>
            <person name="Sicheritz-Ponten T."/>
            <person name="Noel C.J."/>
            <person name="Dacks J.B."/>
            <person name="Foster P.G."/>
            <person name="Simillion C."/>
            <person name="Van de Peer Y."/>
            <person name="Miranda-Saavedra D."/>
            <person name="Barton G.J."/>
            <person name="Westrop G.D."/>
            <person name="Mueller S."/>
            <person name="Dessi D."/>
            <person name="Fiori P.L."/>
            <person name="Ren Q."/>
            <person name="Paulsen I."/>
            <person name="Zhang H."/>
            <person name="Bastida-Corcuera F.D."/>
            <person name="Simoes-Barbosa A."/>
            <person name="Brown M.T."/>
            <person name="Hayes R.D."/>
            <person name="Mukherjee M."/>
            <person name="Okumura C.Y."/>
            <person name="Schneider R."/>
            <person name="Smith A.J."/>
            <person name="Vanacova S."/>
            <person name="Villalvazo M."/>
            <person name="Haas B.J."/>
            <person name="Pertea M."/>
            <person name="Feldblyum T.V."/>
            <person name="Utterback T.R."/>
            <person name="Shu C.L."/>
            <person name="Osoegawa K."/>
            <person name="de Jong P.J."/>
            <person name="Hrdy I."/>
            <person name="Horvathova L."/>
            <person name="Zubacova Z."/>
            <person name="Dolezal P."/>
            <person name="Malik S.B."/>
            <person name="Logsdon J.M. Jr."/>
            <person name="Henze K."/>
            <person name="Gupta A."/>
            <person name="Wang C.C."/>
            <person name="Dunne R.L."/>
            <person name="Upcroft J.A."/>
            <person name="Upcroft P."/>
            <person name="White O."/>
            <person name="Salzberg S.L."/>
            <person name="Tang P."/>
            <person name="Chiu C.-H."/>
            <person name="Lee Y.-S."/>
            <person name="Embley T.M."/>
            <person name="Coombs G.H."/>
            <person name="Mottram J.C."/>
            <person name="Tachezy J."/>
            <person name="Fraser-Liggett C.M."/>
            <person name="Johnson P.J."/>
        </authorList>
    </citation>
    <scope>NUCLEOTIDE SEQUENCE [LARGE SCALE GENOMIC DNA]</scope>
    <source>
        <strain evidence="3">G3</strain>
    </source>
</reference>
<dbReference type="STRING" id="5722.A2FM16"/>
<evidence type="ECO:0000256" key="1">
    <source>
        <dbReference type="SAM" id="MobiDB-lite"/>
    </source>
</evidence>
<feature type="domain" description="PCI" evidence="2">
    <location>
        <begin position="330"/>
        <end position="430"/>
    </location>
</feature>
<dbReference type="FunFam" id="1.25.40.570:FF:000042">
    <property type="entry name" value="Uncharacterized protein"/>
    <property type="match status" value="1"/>
</dbReference>
<dbReference type="Proteomes" id="UP000001542">
    <property type="component" value="Unassembled WGS sequence"/>
</dbReference>
<name>A2FM16_TRIV3</name>
<evidence type="ECO:0000313" key="4">
    <source>
        <dbReference type="Proteomes" id="UP000001542"/>
    </source>
</evidence>
<protein>
    <recommendedName>
        <fullName evidence="2">PCI domain-containing protein</fullName>
    </recommendedName>
</protein>
<dbReference type="KEGG" id="tva:4751783"/>
<dbReference type="AlphaFoldDB" id="A2FM16"/>
<dbReference type="FunCoup" id="A2FM16">
    <property type="interactions" value="597"/>
</dbReference>
<organism evidence="3 4">
    <name type="scientific">Trichomonas vaginalis (strain ATCC PRA-98 / G3)</name>
    <dbReference type="NCBI Taxonomy" id="412133"/>
    <lineage>
        <taxon>Eukaryota</taxon>
        <taxon>Metamonada</taxon>
        <taxon>Parabasalia</taxon>
        <taxon>Trichomonadida</taxon>
        <taxon>Trichomonadidae</taxon>
        <taxon>Trichomonas</taxon>
    </lineage>
</organism>
<dbReference type="EMBL" id="DS113878">
    <property type="protein sequence ID" value="EAX94057.1"/>
    <property type="molecule type" value="Genomic_DNA"/>
</dbReference>
<sequence>MSEEEEVVYEEEEVVEVEEEEQEEQSAEVSYEQGKDNLNYNDSLALDLFLKVMNDDSAEDHLKAKATSHLLILLAKEGVDLDSLLAVFDNFYSFVKANCIKVSRFDRTMNQVATNILHHPEVQYAFLSHAAKELDPNSLDYRKWALESQMQLIELELGKGKLEDAIKLIDHVHQYIPDDPDTSDIVMTGFSIRLLVILLEINLNKGNDAEVRRIYEKCVKIQEIRTLSSYQTALITFVAGRLQLDGNLIEQASSSFKASFNTFVQIGSENRRKVLPYYILTNMLCHRLENLLAEPAIGIERIHPDVAPIASLFDSYFDYDVVSYKNRVNDVKQYFNSPKISGFLDDIKNFVMKYNLVKIFKNYSQVEIKFLLMSTYTESEKAELEKLSPADKAKRLDRDLKVVIDFLYDLILSKKLSASIDFVNNILVAYEKRESLYIESVQAIFNYLQGISNGLVKATKLKLEEPNKPVQIDQNSLAPQYQTN</sequence>
<evidence type="ECO:0000259" key="2">
    <source>
        <dbReference type="Pfam" id="PF01399"/>
    </source>
</evidence>
<dbReference type="OrthoDB" id="194139at2759"/>
<feature type="region of interest" description="Disordered" evidence="1">
    <location>
        <begin position="1"/>
        <end position="33"/>
    </location>
</feature>
<dbReference type="Gene3D" id="1.25.40.570">
    <property type="match status" value="1"/>
</dbReference>
<accession>A2FM16</accession>
<dbReference type="RefSeq" id="XP_001306987.1">
    <property type="nucleotide sequence ID" value="XM_001306986.1"/>
</dbReference>
<dbReference type="VEuPathDB" id="TrichDB:TVAGG3_0165820"/>